<gene>
    <name evidence="2" type="ordered locus">Dtpsy_1569</name>
</gene>
<name>A0A9J9Q8Y7_ACIET</name>
<dbReference type="KEGG" id="dia:Dtpsy_1569"/>
<organism evidence="2 3">
    <name type="scientific">Acidovorax ebreus (strain TPSY)</name>
    <name type="common">Diaphorobacter sp. (strain TPSY)</name>
    <dbReference type="NCBI Taxonomy" id="535289"/>
    <lineage>
        <taxon>Bacteria</taxon>
        <taxon>Pseudomonadati</taxon>
        <taxon>Pseudomonadota</taxon>
        <taxon>Betaproteobacteria</taxon>
        <taxon>Burkholderiales</taxon>
        <taxon>Comamonadaceae</taxon>
        <taxon>Diaphorobacter</taxon>
    </lineage>
</organism>
<feature type="coiled-coil region" evidence="1">
    <location>
        <begin position="3"/>
        <end position="37"/>
    </location>
</feature>
<protein>
    <recommendedName>
        <fullName evidence="4">DUF4315 family protein</fullName>
    </recommendedName>
</protein>
<dbReference type="AlphaFoldDB" id="A0A9J9Q8Y7"/>
<evidence type="ECO:0000256" key="1">
    <source>
        <dbReference type="SAM" id="Coils"/>
    </source>
</evidence>
<evidence type="ECO:0008006" key="4">
    <source>
        <dbReference type="Google" id="ProtNLM"/>
    </source>
</evidence>
<keyword evidence="3" id="KW-1185">Reference proteome</keyword>
<evidence type="ECO:0000313" key="3">
    <source>
        <dbReference type="Proteomes" id="UP000000450"/>
    </source>
</evidence>
<proteinExistence type="predicted"/>
<dbReference type="Proteomes" id="UP000000450">
    <property type="component" value="Chromosome"/>
</dbReference>
<sequence>MNIDKIKAKRDAMKSQLAELDAKIEKAKKDTQAARHKEIISLINKHNISASRLREILQREDEAKQMPLALPIESANPADQAQGE</sequence>
<keyword evidence="1" id="KW-0175">Coiled coil</keyword>
<accession>A0A9J9Q8Y7</accession>
<reference evidence="2 3" key="1">
    <citation type="journal article" date="2010" name="J. Bacteriol.">
        <title>Completed genome sequence of the anaerobic iron-oxidizing bacterium Acidovorax ebreus strain TPSY.</title>
        <authorList>
            <person name="Byrne-Bailey K.G."/>
            <person name="Weber K.A."/>
            <person name="Chair A.H."/>
            <person name="Bose S."/>
            <person name="Knox T."/>
            <person name="Spanbauer T.L."/>
            <person name="Chertkov O."/>
            <person name="Coates J.D."/>
        </authorList>
    </citation>
    <scope>NUCLEOTIDE SEQUENCE [LARGE SCALE GENOMIC DNA]</scope>
    <source>
        <strain evidence="2 3">TPSY</strain>
    </source>
</reference>
<dbReference type="RefSeq" id="WP_015913135.1">
    <property type="nucleotide sequence ID" value="NC_011992.1"/>
</dbReference>
<evidence type="ECO:0000313" key="2">
    <source>
        <dbReference type="EMBL" id="ACM33029.1"/>
    </source>
</evidence>
<dbReference type="EMBL" id="CP001392">
    <property type="protein sequence ID" value="ACM33029.1"/>
    <property type="molecule type" value="Genomic_DNA"/>
</dbReference>